<name>A0ABQ9VEF1_SAGOE</name>
<keyword evidence="3" id="KW-1185">Reference proteome</keyword>
<comment type="caution">
    <text evidence="2">The sequence shown here is derived from an EMBL/GenBank/DDBJ whole genome shotgun (WGS) entry which is preliminary data.</text>
</comment>
<accession>A0ABQ9VEF1</accession>
<dbReference type="EMBL" id="JASSZA010000007">
    <property type="protein sequence ID" value="KAK2107274.1"/>
    <property type="molecule type" value="Genomic_DNA"/>
</dbReference>
<feature type="compositionally biased region" description="Low complexity" evidence="1">
    <location>
        <begin position="68"/>
        <end position="79"/>
    </location>
</feature>
<evidence type="ECO:0000256" key="1">
    <source>
        <dbReference type="SAM" id="MobiDB-lite"/>
    </source>
</evidence>
<feature type="region of interest" description="Disordered" evidence="1">
    <location>
        <begin position="1"/>
        <end position="148"/>
    </location>
</feature>
<protein>
    <submittedName>
        <fullName evidence="2">Uncharacterized protein</fullName>
    </submittedName>
</protein>
<organism evidence="2 3">
    <name type="scientific">Saguinus oedipus</name>
    <name type="common">Cotton-top tamarin</name>
    <name type="synonym">Oedipomidas oedipus</name>
    <dbReference type="NCBI Taxonomy" id="9490"/>
    <lineage>
        <taxon>Eukaryota</taxon>
        <taxon>Metazoa</taxon>
        <taxon>Chordata</taxon>
        <taxon>Craniata</taxon>
        <taxon>Vertebrata</taxon>
        <taxon>Euteleostomi</taxon>
        <taxon>Mammalia</taxon>
        <taxon>Eutheria</taxon>
        <taxon>Euarchontoglires</taxon>
        <taxon>Primates</taxon>
        <taxon>Haplorrhini</taxon>
        <taxon>Platyrrhini</taxon>
        <taxon>Cebidae</taxon>
        <taxon>Callitrichinae</taxon>
        <taxon>Saguinus</taxon>
    </lineage>
</organism>
<proteinExistence type="predicted"/>
<evidence type="ECO:0000313" key="2">
    <source>
        <dbReference type="EMBL" id="KAK2107274.1"/>
    </source>
</evidence>
<gene>
    <name evidence="2" type="ORF">P7K49_016788</name>
</gene>
<sequence length="148" mass="15349">MAVRGGLARCQRGAASLPGTIRPVSDSDTADPQRSDWSRGPGGPESPARLSSPPSHYPGLLRRGPTGRAGRVRASVAGAQPPRASLPSWLGDSILPAFGGQGPPRPPHWLPREPPSGSGGAWLVSDRSQALRDSESADTTFAEPPGTF</sequence>
<dbReference type="Proteomes" id="UP001266305">
    <property type="component" value="Unassembled WGS sequence"/>
</dbReference>
<evidence type="ECO:0000313" key="3">
    <source>
        <dbReference type="Proteomes" id="UP001266305"/>
    </source>
</evidence>
<feature type="compositionally biased region" description="Pro residues" evidence="1">
    <location>
        <begin position="103"/>
        <end position="114"/>
    </location>
</feature>
<reference evidence="2 3" key="1">
    <citation type="submission" date="2023-05" db="EMBL/GenBank/DDBJ databases">
        <title>B98-5 Cell Line De Novo Hybrid Assembly: An Optical Mapping Approach.</title>
        <authorList>
            <person name="Kananen K."/>
            <person name="Auerbach J.A."/>
            <person name="Kautto E."/>
            <person name="Blachly J.S."/>
        </authorList>
    </citation>
    <scope>NUCLEOTIDE SEQUENCE [LARGE SCALE GENOMIC DNA]</scope>
    <source>
        <strain evidence="2">B95-8</strain>
        <tissue evidence="2">Cell line</tissue>
    </source>
</reference>